<comment type="similarity">
    <text evidence="1">Belongs to the CsoR family.</text>
</comment>
<gene>
    <name evidence="3" type="ORF">FYJ68_05355</name>
</gene>
<evidence type="ECO:0000313" key="4">
    <source>
        <dbReference type="Proteomes" id="UP000469325"/>
    </source>
</evidence>
<sequence>MKSMPRSPEVKRKLDARINRVTGQLNGIRTMIDDDRYCGDVLVQLAAVESAVKSISREVMRDHLETCVTERIRRGDDEVVDEVMQLFKKFM</sequence>
<dbReference type="Gene3D" id="1.20.58.1000">
    <property type="entry name" value="Metal-sensitive repressor, helix protomer"/>
    <property type="match status" value="1"/>
</dbReference>
<dbReference type="GO" id="GO:0046872">
    <property type="term" value="F:metal ion binding"/>
    <property type="evidence" value="ECO:0007669"/>
    <property type="project" value="InterPro"/>
</dbReference>
<dbReference type="GO" id="GO:0045892">
    <property type="term" value="P:negative regulation of DNA-templated transcription"/>
    <property type="evidence" value="ECO:0007669"/>
    <property type="project" value="UniProtKB-ARBA"/>
</dbReference>
<dbReference type="AlphaFoldDB" id="A0A6N7XNK2"/>
<dbReference type="Proteomes" id="UP000469325">
    <property type="component" value="Unassembled WGS sequence"/>
</dbReference>
<protein>
    <submittedName>
        <fullName evidence="3">Metal-sensing transcriptional repressor</fullName>
    </submittedName>
</protein>
<keyword evidence="4" id="KW-1185">Reference proteome</keyword>
<name>A0A6N7XNK2_9ACTN</name>
<dbReference type="GO" id="GO:0003677">
    <property type="term" value="F:DNA binding"/>
    <property type="evidence" value="ECO:0007669"/>
    <property type="project" value="InterPro"/>
</dbReference>
<keyword evidence="2" id="KW-0186">Copper</keyword>
<evidence type="ECO:0000256" key="1">
    <source>
        <dbReference type="ARBA" id="ARBA00005428"/>
    </source>
</evidence>
<dbReference type="EMBL" id="VUNC01000003">
    <property type="protein sequence ID" value="MST72534.1"/>
    <property type="molecule type" value="Genomic_DNA"/>
</dbReference>
<accession>A0A6N7XNK2</accession>
<proteinExistence type="inferred from homology"/>
<dbReference type="InterPro" id="IPR003735">
    <property type="entry name" value="Metal_Tscrpt_repr"/>
</dbReference>
<dbReference type="PANTHER" id="PTHR33677:SF3">
    <property type="entry name" value="COPPER-SENSING TRANSCRIPTIONAL REPRESSOR RICR"/>
    <property type="match status" value="1"/>
</dbReference>
<dbReference type="InterPro" id="IPR038390">
    <property type="entry name" value="Metal_Tscrpt_repr_sf"/>
</dbReference>
<reference evidence="3 4" key="1">
    <citation type="submission" date="2019-08" db="EMBL/GenBank/DDBJ databases">
        <title>In-depth cultivation of the pig gut microbiome towards novel bacterial diversity and tailored functional studies.</title>
        <authorList>
            <person name="Wylensek D."/>
            <person name="Hitch T.C.A."/>
            <person name="Clavel T."/>
        </authorList>
    </citation>
    <scope>NUCLEOTIDE SEQUENCE [LARGE SCALE GENOMIC DNA]</scope>
    <source>
        <strain evidence="3 4">CA-Schmier-601-WT-1</strain>
    </source>
</reference>
<dbReference type="PANTHER" id="PTHR33677">
    <property type="entry name" value="TRANSCRIPTIONAL REPRESSOR FRMR-RELATED"/>
    <property type="match status" value="1"/>
</dbReference>
<comment type="caution">
    <text evidence="3">The sequence shown here is derived from an EMBL/GenBank/DDBJ whole genome shotgun (WGS) entry which is preliminary data.</text>
</comment>
<evidence type="ECO:0000256" key="2">
    <source>
        <dbReference type="ARBA" id="ARBA00023008"/>
    </source>
</evidence>
<evidence type="ECO:0000313" key="3">
    <source>
        <dbReference type="EMBL" id="MST72534.1"/>
    </source>
</evidence>
<dbReference type="Pfam" id="PF02583">
    <property type="entry name" value="Trns_repr_metal"/>
    <property type="match status" value="1"/>
</dbReference>
<organism evidence="3 4">
    <name type="scientific">Olsenella porci</name>
    <dbReference type="NCBI Taxonomy" id="2652279"/>
    <lineage>
        <taxon>Bacteria</taxon>
        <taxon>Bacillati</taxon>
        <taxon>Actinomycetota</taxon>
        <taxon>Coriobacteriia</taxon>
        <taxon>Coriobacteriales</taxon>
        <taxon>Atopobiaceae</taxon>
        <taxon>Olsenella</taxon>
    </lineage>
</organism>